<keyword evidence="1" id="KW-0489">Methyltransferase</keyword>
<keyword evidence="1" id="KW-0808">Transferase</keyword>
<dbReference type="GO" id="GO:0032259">
    <property type="term" value="P:methylation"/>
    <property type="evidence" value="ECO:0007669"/>
    <property type="project" value="UniProtKB-KW"/>
</dbReference>
<accession>A0ABT6B3A0</accession>
<dbReference type="EC" id="2.1.1.144" evidence="1"/>
<gene>
    <name evidence="1" type="primary">tam</name>
    <name evidence="1" type="ORF">P3W85_41400</name>
</gene>
<proteinExistence type="predicted"/>
<dbReference type="InterPro" id="IPR029063">
    <property type="entry name" value="SAM-dependent_MTases_sf"/>
</dbReference>
<dbReference type="PANTHER" id="PTHR43861:SF1">
    <property type="entry name" value="TRANS-ACONITATE 2-METHYLTRANSFERASE"/>
    <property type="match status" value="1"/>
</dbReference>
<protein>
    <submittedName>
        <fullName evidence="1">Trans-aconitate 2-methyltransferase</fullName>
        <ecNumber evidence="1">2.1.1.144</ecNumber>
    </submittedName>
</protein>
<dbReference type="SUPFAM" id="SSF53335">
    <property type="entry name" value="S-adenosyl-L-methionine-dependent methyltransferases"/>
    <property type="match status" value="1"/>
</dbReference>
<comment type="caution">
    <text evidence="1">The sequence shown here is derived from an EMBL/GenBank/DDBJ whole genome shotgun (WGS) entry which is preliminary data.</text>
</comment>
<evidence type="ECO:0000313" key="1">
    <source>
        <dbReference type="EMBL" id="MDF3839350.1"/>
    </source>
</evidence>
<dbReference type="RefSeq" id="WP_276269086.1">
    <property type="nucleotide sequence ID" value="NZ_JARJLM010000675.1"/>
</dbReference>
<reference evidence="1 2" key="1">
    <citation type="submission" date="2023-03" db="EMBL/GenBank/DDBJ databases">
        <title>Draft assemblies of triclosan tolerant bacteria isolated from returned activated sludge.</title>
        <authorList>
            <person name="Van Hamelsveld S."/>
        </authorList>
    </citation>
    <scope>NUCLEOTIDE SEQUENCE [LARGE SCALE GENOMIC DNA]</scope>
    <source>
        <strain evidence="1 2">GW210010_S58</strain>
    </source>
</reference>
<dbReference type="Gene3D" id="3.40.50.150">
    <property type="entry name" value="Vaccinia Virus protein VP39"/>
    <property type="match status" value="1"/>
</dbReference>
<dbReference type="CDD" id="cd02440">
    <property type="entry name" value="AdoMet_MTases"/>
    <property type="match status" value="1"/>
</dbReference>
<organism evidence="1 2">
    <name type="scientific">Cupriavidus basilensis</name>
    <dbReference type="NCBI Taxonomy" id="68895"/>
    <lineage>
        <taxon>Bacteria</taxon>
        <taxon>Pseudomonadati</taxon>
        <taxon>Pseudomonadota</taxon>
        <taxon>Betaproteobacteria</taxon>
        <taxon>Burkholderiales</taxon>
        <taxon>Burkholderiaceae</taxon>
        <taxon>Cupriavidus</taxon>
    </lineage>
</organism>
<dbReference type="EMBL" id="JARJLM010000675">
    <property type="protein sequence ID" value="MDF3839350.1"/>
    <property type="molecule type" value="Genomic_DNA"/>
</dbReference>
<dbReference type="NCBIfam" id="NF002463">
    <property type="entry name" value="PRK01683.1"/>
    <property type="match status" value="1"/>
</dbReference>
<dbReference type="InterPro" id="IPR023149">
    <property type="entry name" value="Trans_acon_MeTrfase_C"/>
</dbReference>
<keyword evidence="2" id="KW-1185">Reference proteome</keyword>
<dbReference type="Gene3D" id="1.10.150.290">
    <property type="entry name" value="S-adenosyl-L-methionine-dependent methyltransferases"/>
    <property type="match status" value="1"/>
</dbReference>
<evidence type="ECO:0000313" key="2">
    <source>
        <dbReference type="Proteomes" id="UP001216674"/>
    </source>
</evidence>
<dbReference type="Proteomes" id="UP001216674">
    <property type="component" value="Unassembled WGS sequence"/>
</dbReference>
<name>A0ABT6B3A0_9BURK</name>
<dbReference type="Pfam" id="PF13489">
    <property type="entry name" value="Methyltransf_23"/>
    <property type="match status" value="1"/>
</dbReference>
<dbReference type="PANTHER" id="PTHR43861">
    <property type="entry name" value="TRANS-ACONITATE 2-METHYLTRANSFERASE-RELATED"/>
    <property type="match status" value="1"/>
</dbReference>
<sequence length="256" mass="27769">MTWSARQYVKFENERTRPVRDLLAAVPGREPRIAVDIGCGPGNSTEVLAQTFPGASVSGLDSSPDMIEAARKRLPGLKFEVTGIESWYEPGPYDLILANAVLQWLPDHGRLLPALAAKLAPGGSLAIQVPDTLDTPAHRLMREVAADGPWAGKLADAAQARTALPGAAWYYELLRAHCATVDVWRTTYHHALAGGPAAIVEWFQGTGLRPFLDPLDEAGRAAYLERYTAAVARAYPPMADGTVLLPFPRFFIVATR</sequence>
<dbReference type="GO" id="GO:0030798">
    <property type="term" value="F:trans-aconitate 2-methyltransferase activity"/>
    <property type="evidence" value="ECO:0007669"/>
    <property type="project" value="UniProtKB-EC"/>
</dbReference>